<name>A0A4Z0AAH9_9AGAM</name>
<dbReference type="AlphaFoldDB" id="A0A4Z0AAH9"/>
<proteinExistence type="predicted"/>
<dbReference type="EMBL" id="SFCI01000035">
    <property type="protein sequence ID" value="TFY83343.1"/>
    <property type="molecule type" value="Genomic_DNA"/>
</dbReference>
<feature type="compositionally biased region" description="Polar residues" evidence="1">
    <location>
        <begin position="35"/>
        <end position="50"/>
    </location>
</feature>
<feature type="compositionally biased region" description="Basic and acidic residues" evidence="1">
    <location>
        <begin position="82"/>
        <end position="94"/>
    </location>
</feature>
<reference evidence="2 3" key="1">
    <citation type="submission" date="2019-02" db="EMBL/GenBank/DDBJ databases">
        <title>Genome sequencing of the rare red list fungi Hericium alpestre (H. flagellum).</title>
        <authorList>
            <person name="Buettner E."/>
            <person name="Kellner H."/>
        </authorList>
    </citation>
    <scope>NUCLEOTIDE SEQUENCE [LARGE SCALE GENOMIC DNA]</scope>
    <source>
        <strain evidence="2 3">DSM 108284</strain>
    </source>
</reference>
<evidence type="ECO:0000256" key="1">
    <source>
        <dbReference type="SAM" id="MobiDB-lite"/>
    </source>
</evidence>
<comment type="caution">
    <text evidence="2">The sequence shown here is derived from an EMBL/GenBank/DDBJ whole genome shotgun (WGS) entry which is preliminary data.</text>
</comment>
<gene>
    <name evidence="2" type="ORF">EWM64_g662</name>
</gene>
<sequence length="238" mass="25498">MNLGWKDDLVPNSFASRLVTHSHTLHPTPAIEQASITDQSSATGQALATDQASATEQAATEESSSPAPAEPRVRLINKGRRERGDRQHDSRKQDSTQTENQGPVYAKRQTTQNPAAAEKRGKNENQVPSGNTAVINSKMQSLENTDLSTLFGGPVLASHVSPRVRGVLARTAGDYSQYLSRRVALGTTGKLGIKPVSYARHVLGLRRDVGLGQRRQALRVIGAFVKAKPTSGAKTASA</sequence>
<feature type="compositionally biased region" description="Low complexity" evidence="1">
    <location>
        <begin position="51"/>
        <end position="67"/>
    </location>
</feature>
<keyword evidence="3" id="KW-1185">Reference proteome</keyword>
<organism evidence="2 3">
    <name type="scientific">Hericium alpestre</name>
    <dbReference type="NCBI Taxonomy" id="135208"/>
    <lineage>
        <taxon>Eukaryota</taxon>
        <taxon>Fungi</taxon>
        <taxon>Dikarya</taxon>
        <taxon>Basidiomycota</taxon>
        <taxon>Agaricomycotina</taxon>
        <taxon>Agaricomycetes</taxon>
        <taxon>Russulales</taxon>
        <taxon>Hericiaceae</taxon>
        <taxon>Hericium</taxon>
    </lineage>
</organism>
<protein>
    <submittedName>
        <fullName evidence="2">Uncharacterized protein</fullName>
    </submittedName>
</protein>
<dbReference type="OrthoDB" id="2971908at2759"/>
<evidence type="ECO:0000313" key="2">
    <source>
        <dbReference type="EMBL" id="TFY83343.1"/>
    </source>
</evidence>
<feature type="region of interest" description="Disordered" evidence="1">
    <location>
        <begin position="35"/>
        <end position="131"/>
    </location>
</feature>
<dbReference type="Proteomes" id="UP000298061">
    <property type="component" value="Unassembled WGS sequence"/>
</dbReference>
<accession>A0A4Z0AAH9</accession>
<evidence type="ECO:0000313" key="3">
    <source>
        <dbReference type="Proteomes" id="UP000298061"/>
    </source>
</evidence>